<dbReference type="InterPro" id="IPR000454">
    <property type="entry name" value="ATP_synth_F0_csu"/>
</dbReference>
<evidence type="ECO:0000256" key="11">
    <source>
        <dbReference type="ARBA" id="ARBA00023310"/>
    </source>
</evidence>
<comment type="similarity">
    <text evidence="2 13">Belongs to the ATPase C chain family.</text>
</comment>
<evidence type="ECO:0000256" key="3">
    <source>
        <dbReference type="ARBA" id="ARBA00022448"/>
    </source>
</evidence>
<feature type="domain" description="V-ATPase proteolipid subunit C-like" evidence="14">
    <location>
        <begin position="7"/>
        <end position="70"/>
    </location>
</feature>
<dbReference type="CDD" id="cd18185">
    <property type="entry name" value="ATP-synt_Fo_c_ATPE"/>
    <property type="match status" value="1"/>
</dbReference>
<dbReference type="Gene3D" id="1.20.20.10">
    <property type="entry name" value="F1F0 ATP synthase subunit C"/>
    <property type="match status" value="1"/>
</dbReference>
<keyword evidence="3 13" id="KW-0813">Transport</keyword>
<keyword evidence="7 13" id="KW-1133">Transmembrane helix</keyword>
<dbReference type="InterPro" id="IPR038662">
    <property type="entry name" value="ATP_synth_F0_csu_sf"/>
</dbReference>
<dbReference type="InterPro" id="IPR035921">
    <property type="entry name" value="F/V-ATP_Csub_sf"/>
</dbReference>
<evidence type="ECO:0000256" key="12">
    <source>
        <dbReference type="ARBA" id="ARBA00025198"/>
    </source>
</evidence>
<evidence type="ECO:0000256" key="9">
    <source>
        <dbReference type="ARBA" id="ARBA00023121"/>
    </source>
</evidence>
<comment type="function">
    <text evidence="12 13">F(1)F(0) ATP synthase produces ATP from ADP in the presence of a proton or sodium gradient. F-type ATPases consist of two structural domains, F(1) containing the extramembraneous catalytic core and F(0) containing the membrane proton channel, linked together by a central stalk and a peripheral stalk. During catalysis, ATP synthesis in the catalytic domain of F(1) is coupled via a rotary mechanism of the central stalk subunits to proton translocation.</text>
</comment>
<comment type="function">
    <text evidence="13">Key component of the F(0) channel; it plays a direct role in translocation across the membrane. A homomeric c-ring of between 10-14 subunits forms the central stalk rotor element with the F(1) delta and epsilon subunits.</text>
</comment>
<dbReference type="Pfam" id="PF00137">
    <property type="entry name" value="ATP-synt_C"/>
    <property type="match status" value="1"/>
</dbReference>
<dbReference type="EMBL" id="JBGCUO010000001">
    <property type="protein sequence ID" value="MEY1660658.1"/>
    <property type="molecule type" value="Genomic_DNA"/>
</dbReference>
<comment type="caution">
    <text evidence="15">The sequence shown here is derived from an EMBL/GenBank/DDBJ whole genome shotgun (WGS) entry which is preliminary data.</text>
</comment>
<protein>
    <recommendedName>
        <fullName evidence="13">ATP synthase subunit c</fullName>
    </recommendedName>
    <alternativeName>
        <fullName evidence="13">ATP synthase F(0) sector subunit c</fullName>
    </alternativeName>
    <alternativeName>
        <fullName evidence="13">F-type ATPase subunit c</fullName>
        <shortName evidence="13">F-ATPase subunit c</shortName>
    </alternativeName>
    <alternativeName>
        <fullName evidence="13">Lipid-binding protein</fullName>
    </alternativeName>
</protein>
<evidence type="ECO:0000256" key="8">
    <source>
        <dbReference type="ARBA" id="ARBA00023065"/>
    </source>
</evidence>
<feature type="transmembrane region" description="Helical" evidence="13">
    <location>
        <begin position="6"/>
        <end position="28"/>
    </location>
</feature>
<evidence type="ECO:0000256" key="2">
    <source>
        <dbReference type="ARBA" id="ARBA00006704"/>
    </source>
</evidence>
<reference evidence="15 16" key="1">
    <citation type="submission" date="2024-07" db="EMBL/GenBank/DDBJ databases">
        <authorList>
            <person name="Ren Q."/>
        </authorList>
    </citation>
    <scope>NUCLEOTIDE SEQUENCE [LARGE SCALE GENOMIC DNA]</scope>
    <source>
        <strain evidence="15 16">REN37</strain>
    </source>
</reference>
<keyword evidence="6 13" id="KW-0375">Hydrogen ion transport</keyword>
<evidence type="ECO:0000313" key="15">
    <source>
        <dbReference type="EMBL" id="MEY1660658.1"/>
    </source>
</evidence>
<dbReference type="SUPFAM" id="SSF81333">
    <property type="entry name" value="F1F0 ATP synthase subunit C"/>
    <property type="match status" value="1"/>
</dbReference>
<comment type="subcellular location">
    <subcellularLocation>
        <location evidence="13">Cell membrane</location>
        <topology evidence="13">Multi-pass membrane protein</topology>
    </subcellularLocation>
    <subcellularLocation>
        <location evidence="1">Membrane</location>
        <topology evidence="1">Multi-pass membrane protein</topology>
    </subcellularLocation>
</comment>
<organism evidence="15 16">
    <name type="scientific">Isoalcanivorax beigongshangi</name>
    <dbReference type="NCBI Taxonomy" id="3238810"/>
    <lineage>
        <taxon>Bacteria</taxon>
        <taxon>Pseudomonadati</taxon>
        <taxon>Pseudomonadota</taxon>
        <taxon>Gammaproteobacteria</taxon>
        <taxon>Oceanospirillales</taxon>
        <taxon>Alcanivoracaceae</taxon>
        <taxon>Isoalcanivorax</taxon>
    </lineage>
</organism>
<evidence type="ECO:0000256" key="4">
    <source>
        <dbReference type="ARBA" id="ARBA00022547"/>
    </source>
</evidence>
<name>A0ABV4AFN7_9GAMM</name>
<evidence type="ECO:0000313" key="16">
    <source>
        <dbReference type="Proteomes" id="UP001562065"/>
    </source>
</evidence>
<dbReference type="RefSeq" id="WP_369453903.1">
    <property type="nucleotide sequence ID" value="NZ_JBGCUO010000001.1"/>
</dbReference>
<evidence type="ECO:0000256" key="7">
    <source>
        <dbReference type="ARBA" id="ARBA00022989"/>
    </source>
</evidence>
<keyword evidence="9 13" id="KW-0446">Lipid-binding</keyword>
<keyword evidence="10 13" id="KW-0472">Membrane</keyword>
<dbReference type="NCBIfam" id="TIGR01260">
    <property type="entry name" value="ATP_synt_c"/>
    <property type="match status" value="1"/>
</dbReference>
<feature type="site" description="Reversibly protonated during proton transport" evidence="13">
    <location>
        <position position="57"/>
    </location>
</feature>
<proteinExistence type="inferred from homology"/>
<keyword evidence="5 13" id="KW-0812">Transmembrane</keyword>
<dbReference type="InterPro" id="IPR005953">
    <property type="entry name" value="ATP_synth_csu_bac/chlpt"/>
</dbReference>
<gene>
    <name evidence="13 15" type="primary">atpE</name>
    <name evidence="15" type="ORF">AB5I84_00680</name>
</gene>
<evidence type="ECO:0000256" key="1">
    <source>
        <dbReference type="ARBA" id="ARBA00004141"/>
    </source>
</evidence>
<evidence type="ECO:0000256" key="6">
    <source>
        <dbReference type="ARBA" id="ARBA00022781"/>
    </source>
</evidence>
<feature type="transmembrane region" description="Helical" evidence="13">
    <location>
        <begin position="49"/>
        <end position="72"/>
    </location>
</feature>
<dbReference type="PROSITE" id="PS00605">
    <property type="entry name" value="ATPASE_C"/>
    <property type="match status" value="1"/>
</dbReference>
<keyword evidence="8 13" id="KW-0406">Ion transport</keyword>
<sequence>MEGINLLAAAIVAGLAAIGAGVGFGLMGGRFLESIARQPELTPMLQVRMFIIAGLLDAVPIICVAIAFLLIFQ</sequence>
<keyword evidence="4 13" id="KW-0138">CF(0)</keyword>
<accession>A0ABV4AFN7</accession>
<evidence type="ECO:0000256" key="5">
    <source>
        <dbReference type="ARBA" id="ARBA00022692"/>
    </source>
</evidence>
<keyword evidence="11 13" id="KW-0066">ATP synthesis</keyword>
<dbReference type="Proteomes" id="UP001562065">
    <property type="component" value="Unassembled WGS sequence"/>
</dbReference>
<dbReference type="NCBIfam" id="NF005363">
    <property type="entry name" value="PRK06876.1"/>
    <property type="match status" value="1"/>
</dbReference>
<evidence type="ECO:0000256" key="10">
    <source>
        <dbReference type="ARBA" id="ARBA00023136"/>
    </source>
</evidence>
<evidence type="ECO:0000259" key="14">
    <source>
        <dbReference type="Pfam" id="PF00137"/>
    </source>
</evidence>
<dbReference type="InterPro" id="IPR002379">
    <property type="entry name" value="ATPase_proteolipid_c-like_dom"/>
</dbReference>
<dbReference type="PRINTS" id="PR00124">
    <property type="entry name" value="ATPASEC"/>
</dbReference>
<keyword evidence="16" id="KW-1185">Reference proteome</keyword>
<evidence type="ECO:0000256" key="13">
    <source>
        <dbReference type="HAMAP-Rule" id="MF_01396"/>
    </source>
</evidence>
<keyword evidence="13" id="KW-1003">Cell membrane</keyword>
<dbReference type="InterPro" id="IPR020537">
    <property type="entry name" value="ATP_synth_F0_csu_DDCD_BS"/>
</dbReference>
<dbReference type="HAMAP" id="MF_01396">
    <property type="entry name" value="ATP_synth_c_bact"/>
    <property type="match status" value="1"/>
</dbReference>